<evidence type="ECO:0000313" key="11">
    <source>
        <dbReference type="EMBL" id="KAK4026415.1"/>
    </source>
</evidence>
<sequence>MIQIEMPDSGSLKQSLKMAGLLHWLHTNCAHMHFLLKVEDHVYVSVRNLANFATQYRPRFNDSMFGTSPSTFATKRAPVNSSHSYEEWPWSHYPPHLLDHAVLLANSTILPLLAAIKTTPRVVIDHLYYTGICREKAAIRIGNSSTNSSSILATNLPENPTPCYLRQCYLRQENVISLVAYDTLK</sequence>
<organism evidence="11 12">
    <name type="scientific">Daphnia magna</name>
    <dbReference type="NCBI Taxonomy" id="35525"/>
    <lineage>
        <taxon>Eukaryota</taxon>
        <taxon>Metazoa</taxon>
        <taxon>Ecdysozoa</taxon>
        <taxon>Arthropoda</taxon>
        <taxon>Crustacea</taxon>
        <taxon>Branchiopoda</taxon>
        <taxon>Diplostraca</taxon>
        <taxon>Cladocera</taxon>
        <taxon>Anomopoda</taxon>
        <taxon>Daphniidae</taxon>
        <taxon>Daphnia</taxon>
    </lineage>
</organism>
<evidence type="ECO:0000256" key="10">
    <source>
        <dbReference type="RuleBase" id="RU363063"/>
    </source>
</evidence>
<keyword evidence="7" id="KW-1133">Transmembrane helix</keyword>
<evidence type="ECO:0000256" key="3">
    <source>
        <dbReference type="ARBA" id="ARBA00022676"/>
    </source>
</evidence>
<proteinExistence type="inferred from homology"/>
<dbReference type="EC" id="2.4.1.-" evidence="10"/>
<name>A0ABR0AMS0_9CRUS</name>
<evidence type="ECO:0000256" key="7">
    <source>
        <dbReference type="ARBA" id="ARBA00022989"/>
    </source>
</evidence>
<evidence type="ECO:0000256" key="1">
    <source>
        <dbReference type="ARBA" id="ARBA00004323"/>
    </source>
</evidence>
<dbReference type="PANTHER" id="PTHR11214">
    <property type="entry name" value="BETA-1,3-N-ACETYLGLUCOSAMINYLTRANSFERASE"/>
    <property type="match status" value="1"/>
</dbReference>
<evidence type="ECO:0000256" key="8">
    <source>
        <dbReference type="ARBA" id="ARBA00023034"/>
    </source>
</evidence>
<dbReference type="Pfam" id="PF01762">
    <property type="entry name" value="Galactosyl_T"/>
    <property type="match status" value="1"/>
</dbReference>
<evidence type="ECO:0000256" key="6">
    <source>
        <dbReference type="ARBA" id="ARBA00022968"/>
    </source>
</evidence>
<keyword evidence="4" id="KW-0808">Transferase</keyword>
<dbReference type="EMBL" id="JAOYFB010000038">
    <property type="protein sequence ID" value="KAK4026415.1"/>
    <property type="molecule type" value="Genomic_DNA"/>
</dbReference>
<dbReference type="Proteomes" id="UP001234178">
    <property type="component" value="Unassembled WGS sequence"/>
</dbReference>
<keyword evidence="12" id="KW-1185">Reference proteome</keyword>
<gene>
    <name evidence="11" type="ORF">OUZ56_015413</name>
</gene>
<keyword evidence="6" id="KW-0735">Signal-anchor</keyword>
<evidence type="ECO:0000256" key="4">
    <source>
        <dbReference type="ARBA" id="ARBA00022679"/>
    </source>
</evidence>
<keyword evidence="9" id="KW-0472">Membrane</keyword>
<keyword evidence="3 10" id="KW-0328">Glycosyltransferase</keyword>
<evidence type="ECO:0000256" key="5">
    <source>
        <dbReference type="ARBA" id="ARBA00022692"/>
    </source>
</evidence>
<reference evidence="11 12" key="1">
    <citation type="journal article" date="2023" name="Nucleic Acids Res.">
        <title>The hologenome of Daphnia magna reveals possible DNA methylation and microbiome-mediated evolution of the host genome.</title>
        <authorList>
            <person name="Chaturvedi A."/>
            <person name="Li X."/>
            <person name="Dhandapani V."/>
            <person name="Marshall H."/>
            <person name="Kissane S."/>
            <person name="Cuenca-Cambronero M."/>
            <person name="Asole G."/>
            <person name="Calvet F."/>
            <person name="Ruiz-Romero M."/>
            <person name="Marangio P."/>
            <person name="Guigo R."/>
            <person name="Rago D."/>
            <person name="Mirbahai L."/>
            <person name="Eastwood N."/>
            <person name="Colbourne J.K."/>
            <person name="Zhou J."/>
            <person name="Mallon E."/>
            <person name="Orsini L."/>
        </authorList>
    </citation>
    <scope>NUCLEOTIDE SEQUENCE [LARGE SCALE GENOMIC DNA]</scope>
    <source>
        <strain evidence="11">LRV0_1</strain>
    </source>
</reference>
<dbReference type="InterPro" id="IPR002659">
    <property type="entry name" value="Glyco_trans_31"/>
</dbReference>
<evidence type="ECO:0000256" key="2">
    <source>
        <dbReference type="ARBA" id="ARBA00008661"/>
    </source>
</evidence>
<comment type="similarity">
    <text evidence="2 10">Belongs to the glycosyltransferase 31 family.</text>
</comment>
<keyword evidence="8 10" id="KW-0333">Golgi apparatus</keyword>
<evidence type="ECO:0000256" key="9">
    <source>
        <dbReference type="ARBA" id="ARBA00023136"/>
    </source>
</evidence>
<protein>
    <recommendedName>
        <fullName evidence="10">Hexosyltransferase</fullName>
        <ecNumber evidence="10">2.4.1.-</ecNumber>
    </recommendedName>
</protein>
<evidence type="ECO:0000313" key="12">
    <source>
        <dbReference type="Proteomes" id="UP001234178"/>
    </source>
</evidence>
<dbReference type="PANTHER" id="PTHR11214:SF334">
    <property type="entry name" value="HEXOSYLTRANSFERASE"/>
    <property type="match status" value="1"/>
</dbReference>
<accession>A0ABR0AMS0</accession>
<comment type="caution">
    <text evidence="11">The sequence shown here is derived from an EMBL/GenBank/DDBJ whole genome shotgun (WGS) entry which is preliminary data.</text>
</comment>
<comment type="subcellular location">
    <subcellularLocation>
        <location evidence="1 10">Golgi apparatus membrane</location>
        <topology evidence="1 10">Single-pass type II membrane protein</topology>
    </subcellularLocation>
</comment>
<keyword evidence="5" id="KW-0812">Transmembrane</keyword>